<reference evidence="8 9" key="1">
    <citation type="submission" date="2024-09" db="EMBL/GenBank/DDBJ databases">
        <authorList>
            <person name="Sun Q."/>
            <person name="Mori K."/>
        </authorList>
    </citation>
    <scope>NUCLEOTIDE SEQUENCE [LARGE SCALE GENOMIC DNA]</scope>
    <source>
        <strain evidence="8 9">NCAIM B.02610</strain>
    </source>
</reference>
<organism evidence="8 9">
    <name type="scientific">Halalkalibacter kiskunsagensis</name>
    <dbReference type="NCBI Taxonomy" id="1548599"/>
    <lineage>
        <taxon>Bacteria</taxon>
        <taxon>Bacillati</taxon>
        <taxon>Bacillota</taxon>
        <taxon>Bacilli</taxon>
        <taxon>Bacillales</taxon>
        <taxon>Bacillaceae</taxon>
        <taxon>Halalkalibacter</taxon>
    </lineage>
</organism>
<evidence type="ECO:0000256" key="2">
    <source>
        <dbReference type="ARBA" id="ARBA00022475"/>
    </source>
</evidence>
<name>A0ABV6K8L5_9BACI</name>
<evidence type="ECO:0000256" key="4">
    <source>
        <dbReference type="ARBA" id="ARBA00022989"/>
    </source>
</evidence>
<dbReference type="PANTHER" id="PTHR43478">
    <property type="entry name" value="NA+/H+ ANTIPORTER-RELATED"/>
    <property type="match status" value="1"/>
</dbReference>
<dbReference type="PANTHER" id="PTHR43478:SF1">
    <property type="entry name" value="NA+_H+ ANTIPORTER NHAC-LIKE C-TERMINAL DOMAIN-CONTAINING PROTEIN"/>
    <property type="match status" value="1"/>
</dbReference>
<proteinExistence type="predicted"/>
<feature type="transmembrane region" description="Helical" evidence="6">
    <location>
        <begin position="282"/>
        <end position="302"/>
    </location>
</feature>
<feature type="domain" description="Na+/H+ antiporter NhaC-like C-terminal" evidence="7">
    <location>
        <begin position="178"/>
        <end position="503"/>
    </location>
</feature>
<evidence type="ECO:0000313" key="8">
    <source>
        <dbReference type="EMBL" id="MFC0469641.1"/>
    </source>
</evidence>
<feature type="transmembrane region" description="Helical" evidence="6">
    <location>
        <begin position="45"/>
        <end position="64"/>
    </location>
</feature>
<feature type="transmembrane region" description="Helical" evidence="6">
    <location>
        <begin position="85"/>
        <end position="105"/>
    </location>
</feature>
<protein>
    <submittedName>
        <fullName evidence="8">Na+/H+ antiporter NhaC family protein</fullName>
    </submittedName>
</protein>
<evidence type="ECO:0000256" key="1">
    <source>
        <dbReference type="ARBA" id="ARBA00004651"/>
    </source>
</evidence>
<comment type="subcellular location">
    <subcellularLocation>
        <location evidence="1">Cell membrane</location>
        <topology evidence="1">Multi-pass membrane protein</topology>
    </subcellularLocation>
</comment>
<evidence type="ECO:0000256" key="5">
    <source>
        <dbReference type="ARBA" id="ARBA00023136"/>
    </source>
</evidence>
<keyword evidence="2" id="KW-1003">Cell membrane</keyword>
<dbReference type="RefSeq" id="WP_335962159.1">
    <property type="nucleotide sequence ID" value="NZ_JAXBLX010000025.1"/>
</dbReference>
<keyword evidence="5 6" id="KW-0472">Membrane</keyword>
<keyword evidence="9" id="KW-1185">Reference proteome</keyword>
<feature type="transmembrane region" description="Helical" evidence="6">
    <location>
        <begin position="167"/>
        <end position="200"/>
    </location>
</feature>
<dbReference type="EMBL" id="JBHLUX010000008">
    <property type="protein sequence ID" value="MFC0469641.1"/>
    <property type="molecule type" value="Genomic_DNA"/>
</dbReference>
<feature type="transmembrane region" description="Helical" evidence="6">
    <location>
        <begin position="12"/>
        <end position="39"/>
    </location>
</feature>
<comment type="caution">
    <text evidence="8">The sequence shown here is derived from an EMBL/GenBank/DDBJ whole genome shotgun (WGS) entry which is preliminary data.</text>
</comment>
<feature type="transmembrane region" description="Helical" evidence="6">
    <location>
        <begin position="212"/>
        <end position="236"/>
    </location>
</feature>
<sequence>MELSILSLVPPILALVMVIVTRRVLVSLGTGAIVGALMLHNFNPLTAAANIYGIVMGIIFDYEVESVTFQSVTRAIIDEGFAINTWEFFIILFLLLLGMMAALITRSGGSRAFGEWAMQRVKTRVGAQILTVVLGLIIFIDDYFNSLTVGNVSRPLTDRHRISRAKLAYLVDSTAAPMCVIAPISSWGAYIIAIIAGVFATHSVTEYEALQAFMLMVPMNIYALVAIGLVLAVAWFNLDFGPMKAHEQRAMKTGELFNIGLGAIPGSQEDIQASDKGKVGDLVWPIIALIVGTVFFMITTGIQGTEGTATLLTIFENTDVAAALVYGGLFGLAIALLMNVFKPKSGTGIGPSLFVGMKSMLPAIYILFFAWTLISIIGDLGTGTYLASLVEEANLHPMFLPVILFVIAGFAAFSTGTSWGTFGLLLPIAGEMAAVIDITMILPMMAAVLAGSIFGDHCSPISDTTILSSTGAGSHHIDHVVTQLPYALVAAGITMISYVVLGMTTSVLLSLVVAFALLFATVVILKRMYGKKA</sequence>
<dbReference type="Pfam" id="PF03553">
    <property type="entry name" value="Na_H_antiporter"/>
    <property type="match status" value="1"/>
</dbReference>
<keyword evidence="3 6" id="KW-0812">Transmembrane</keyword>
<feature type="transmembrane region" description="Helical" evidence="6">
    <location>
        <begin position="353"/>
        <end position="378"/>
    </location>
</feature>
<keyword evidence="4 6" id="KW-1133">Transmembrane helix</keyword>
<accession>A0ABV6K8L5</accession>
<feature type="transmembrane region" description="Helical" evidence="6">
    <location>
        <begin position="495"/>
        <end position="525"/>
    </location>
</feature>
<evidence type="ECO:0000313" key="9">
    <source>
        <dbReference type="Proteomes" id="UP001589838"/>
    </source>
</evidence>
<gene>
    <name evidence="8" type="ORF">ACFFHM_03625</name>
</gene>
<evidence type="ECO:0000256" key="3">
    <source>
        <dbReference type="ARBA" id="ARBA00022692"/>
    </source>
</evidence>
<feature type="transmembrane region" description="Helical" evidence="6">
    <location>
        <begin position="398"/>
        <end position="426"/>
    </location>
</feature>
<dbReference type="Proteomes" id="UP001589838">
    <property type="component" value="Unassembled WGS sequence"/>
</dbReference>
<dbReference type="InterPro" id="IPR018461">
    <property type="entry name" value="Na/H_Antiport_NhaC-like_C"/>
</dbReference>
<evidence type="ECO:0000259" key="7">
    <source>
        <dbReference type="Pfam" id="PF03553"/>
    </source>
</evidence>
<feature type="transmembrane region" description="Helical" evidence="6">
    <location>
        <begin position="433"/>
        <end position="454"/>
    </location>
</feature>
<feature type="transmembrane region" description="Helical" evidence="6">
    <location>
        <begin position="322"/>
        <end position="341"/>
    </location>
</feature>
<evidence type="ECO:0000256" key="6">
    <source>
        <dbReference type="SAM" id="Phobius"/>
    </source>
</evidence>